<proteinExistence type="predicted"/>
<comment type="caution">
    <text evidence="1">The sequence shown here is derived from an EMBL/GenBank/DDBJ whole genome shotgun (WGS) entry which is preliminary data.</text>
</comment>
<organism evidence="1 2">
    <name type="scientific">[Myrmecia] bisecta</name>
    <dbReference type="NCBI Taxonomy" id="41462"/>
    <lineage>
        <taxon>Eukaryota</taxon>
        <taxon>Viridiplantae</taxon>
        <taxon>Chlorophyta</taxon>
        <taxon>core chlorophytes</taxon>
        <taxon>Trebouxiophyceae</taxon>
        <taxon>Trebouxiales</taxon>
        <taxon>Trebouxiaceae</taxon>
        <taxon>Myrmecia</taxon>
    </lineage>
</organism>
<dbReference type="Proteomes" id="UP001489004">
    <property type="component" value="Unassembled WGS sequence"/>
</dbReference>
<sequence>MRMRASWCALSYRARSLGSDSEEIDWSGISRHLGRLGVPGREGKAAQIKYWALENAYLGEGTGAGRKNPHRMSAPIWLMTATALEQLVNKEGAVADIVDRSAALPAFAGDLDWSVRPGSKAAPRWHQNVDKALRQRSELFQRVG</sequence>
<name>A0AAW1PK43_9CHLO</name>
<evidence type="ECO:0000313" key="2">
    <source>
        <dbReference type="Proteomes" id="UP001489004"/>
    </source>
</evidence>
<reference evidence="1 2" key="1">
    <citation type="journal article" date="2024" name="Nat. Commun.">
        <title>Phylogenomics reveals the evolutionary origins of lichenization in chlorophyte algae.</title>
        <authorList>
            <person name="Puginier C."/>
            <person name="Libourel C."/>
            <person name="Otte J."/>
            <person name="Skaloud P."/>
            <person name="Haon M."/>
            <person name="Grisel S."/>
            <person name="Petersen M."/>
            <person name="Berrin J.G."/>
            <person name="Delaux P.M."/>
            <person name="Dal Grande F."/>
            <person name="Keller J."/>
        </authorList>
    </citation>
    <scope>NUCLEOTIDE SEQUENCE [LARGE SCALE GENOMIC DNA]</scope>
    <source>
        <strain evidence="1 2">SAG 2043</strain>
    </source>
</reference>
<gene>
    <name evidence="1" type="ORF">WJX72_006508</name>
</gene>
<keyword evidence="2" id="KW-1185">Reference proteome</keyword>
<dbReference type="EMBL" id="JALJOR010000010">
    <property type="protein sequence ID" value="KAK9810195.1"/>
    <property type="molecule type" value="Genomic_DNA"/>
</dbReference>
<evidence type="ECO:0000313" key="1">
    <source>
        <dbReference type="EMBL" id="KAK9810195.1"/>
    </source>
</evidence>
<dbReference type="AlphaFoldDB" id="A0AAW1PK43"/>
<accession>A0AAW1PK43</accession>
<protein>
    <submittedName>
        <fullName evidence="1">Uncharacterized protein</fullName>
    </submittedName>
</protein>